<dbReference type="GO" id="GO:0017136">
    <property type="term" value="F:histone deacetylase activity, NAD-dependent"/>
    <property type="evidence" value="ECO:0007669"/>
    <property type="project" value="TreeGrafter"/>
</dbReference>
<feature type="binding site" evidence="4">
    <location>
        <position position="161"/>
    </location>
    <ligand>
        <name>Zn(2+)</name>
        <dbReference type="ChEBI" id="CHEBI:29105"/>
    </ligand>
</feature>
<gene>
    <name evidence="6" type="ORF">CWO92_08000</name>
</gene>
<dbReference type="InterPro" id="IPR050134">
    <property type="entry name" value="NAD-dep_sirtuin_deacylases"/>
</dbReference>
<dbReference type="GO" id="GO:0070403">
    <property type="term" value="F:NAD+ binding"/>
    <property type="evidence" value="ECO:0007669"/>
    <property type="project" value="InterPro"/>
</dbReference>
<feature type="binding site" evidence="4">
    <location>
        <position position="136"/>
    </location>
    <ligand>
        <name>Zn(2+)</name>
        <dbReference type="ChEBI" id="CHEBI:29105"/>
    </ligand>
</feature>
<dbReference type="Proteomes" id="UP000233440">
    <property type="component" value="Unassembled WGS sequence"/>
</dbReference>
<keyword evidence="2" id="KW-0808">Transferase</keyword>
<dbReference type="GO" id="GO:0046872">
    <property type="term" value="F:metal ion binding"/>
    <property type="evidence" value="ECO:0007669"/>
    <property type="project" value="UniProtKB-KW"/>
</dbReference>
<evidence type="ECO:0000256" key="1">
    <source>
        <dbReference type="ARBA" id="ARBA00012928"/>
    </source>
</evidence>
<dbReference type="EMBL" id="PIQO01000004">
    <property type="protein sequence ID" value="PKR85644.1"/>
    <property type="molecule type" value="Genomic_DNA"/>
</dbReference>
<organism evidence="6 7">
    <name type="scientific">Heyndrickxia camelliae</name>
    <dbReference type="NCBI Taxonomy" id="1707093"/>
    <lineage>
        <taxon>Bacteria</taxon>
        <taxon>Bacillati</taxon>
        <taxon>Bacillota</taxon>
        <taxon>Bacilli</taxon>
        <taxon>Bacillales</taxon>
        <taxon>Bacillaceae</taxon>
        <taxon>Heyndrickxia</taxon>
    </lineage>
</organism>
<evidence type="ECO:0000256" key="4">
    <source>
        <dbReference type="PROSITE-ProRule" id="PRU00236"/>
    </source>
</evidence>
<proteinExistence type="predicted"/>
<keyword evidence="3" id="KW-0520">NAD</keyword>
<dbReference type="OrthoDB" id="9800582at2"/>
<dbReference type="PROSITE" id="PS50305">
    <property type="entry name" value="SIRTUIN"/>
    <property type="match status" value="1"/>
</dbReference>
<dbReference type="InterPro" id="IPR029035">
    <property type="entry name" value="DHS-like_NAD/FAD-binding_dom"/>
</dbReference>
<dbReference type="PANTHER" id="PTHR11085">
    <property type="entry name" value="NAD-DEPENDENT PROTEIN DEACYLASE SIRTUIN-5, MITOCHONDRIAL-RELATED"/>
    <property type="match status" value="1"/>
</dbReference>
<keyword evidence="4" id="KW-0862">Zinc</keyword>
<reference evidence="6 7" key="1">
    <citation type="submission" date="2017-11" db="EMBL/GenBank/DDBJ databases">
        <title>Bacillus camelliae sp. nov., isolated from pu'er tea.</title>
        <authorList>
            <person name="Niu L."/>
        </authorList>
    </citation>
    <scope>NUCLEOTIDE SEQUENCE [LARGE SCALE GENOMIC DNA]</scope>
    <source>
        <strain evidence="6 7">7578-1</strain>
    </source>
</reference>
<accession>A0A2N3LM62</accession>
<dbReference type="AlphaFoldDB" id="A0A2N3LM62"/>
<dbReference type="NCBIfam" id="NF001752">
    <property type="entry name" value="PRK00481.1-1"/>
    <property type="match status" value="1"/>
</dbReference>
<dbReference type="PANTHER" id="PTHR11085:SF4">
    <property type="entry name" value="NAD-DEPENDENT PROTEIN DEACYLASE"/>
    <property type="match status" value="1"/>
</dbReference>
<evidence type="ECO:0000313" key="7">
    <source>
        <dbReference type="Proteomes" id="UP000233440"/>
    </source>
</evidence>
<feature type="binding site" evidence="4">
    <location>
        <position position="139"/>
    </location>
    <ligand>
        <name>Zn(2+)</name>
        <dbReference type="ChEBI" id="CHEBI:29105"/>
    </ligand>
</feature>
<evidence type="ECO:0000313" key="6">
    <source>
        <dbReference type="EMBL" id="PKR85644.1"/>
    </source>
</evidence>
<feature type="domain" description="Deacetylase sirtuin-type" evidence="5">
    <location>
        <begin position="1"/>
        <end position="267"/>
    </location>
</feature>
<keyword evidence="4" id="KW-0479">Metal-binding</keyword>
<keyword evidence="7" id="KW-1185">Reference proteome</keyword>
<dbReference type="CDD" id="cd01407">
    <property type="entry name" value="SIR2-fam"/>
    <property type="match status" value="1"/>
</dbReference>
<evidence type="ECO:0000259" key="5">
    <source>
        <dbReference type="PROSITE" id="PS50305"/>
    </source>
</evidence>
<evidence type="ECO:0000256" key="3">
    <source>
        <dbReference type="ARBA" id="ARBA00023027"/>
    </source>
</evidence>
<dbReference type="Gene3D" id="3.40.50.1220">
    <property type="entry name" value="TPP-binding domain"/>
    <property type="match status" value="1"/>
</dbReference>
<protein>
    <recommendedName>
        <fullName evidence="1">protein acetyllysine N-acetyltransferase</fullName>
        <ecNumber evidence="1">2.3.1.286</ecNumber>
    </recommendedName>
</protein>
<dbReference type="Gene3D" id="3.30.1600.10">
    <property type="entry name" value="SIR2/SIRT2 'Small Domain"/>
    <property type="match status" value="1"/>
</dbReference>
<dbReference type="InterPro" id="IPR003000">
    <property type="entry name" value="Sirtuin"/>
</dbReference>
<evidence type="ECO:0000256" key="2">
    <source>
        <dbReference type="ARBA" id="ARBA00022679"/>
    </source>
</evidence>
<feature type="active site" description="Proton acceptor" evidence="4">
    <location>
        <position position="128"/>
    </location>
</feature>
<dbReference type="Pfam" id="PF02146">
    <property type="entry name" value="SIR2"/>
    <property type="match status" value="1"/>
</dbReference>
<name>A0A2N3LM62_9BACI</name>
<dbReference type="InterPro" id="IPR026591">
    <property type="entry name" value="Sirtuin_cat_small_dom_sf"/>
</dbReference>
<dbReference type="EC" id="2.3.1.286" evidence="1"/>
<dbReference type="InterPro" id="IPR026590">
    <property type="entry name" value="Ssirtuin_cat_dom"/>
</dbReference>
<sequence length="267" mass="30168">MKKKSGVISNMSANTMDTCTNLIRNAKKIVVLTGAGISTESGIKDFRSKTGIYSLAPEYILSLDYFYQHPKEFYQFAIENLYHPEAVPNKGHEILAKWEQEGKVATIITQNIDGLHQRAGSKNVIEFHGTMKTATCLNCGKNYSTDEMLSRMETMEDFYICNNCIANNKLEQYIKPDVVLFGDTGTWFSMAGIQTILRYMQEADFVLVLGTSLLVAPFSTFPQYRRQGVPLIIINKGETPYDFGQDTYVIHESIGKTMEEINNQLHP</sequence>
<dbReference type="SUPFAM" id="SSF52467">
    <property type="entry name" value="DHS-like NAD/FAD-binding domain"/>
    <property type="match status" value="1"/>
</dbReference>
<feature type="binding site" evidence="4">
    <location>
        <position position="164"/>
    </location>
    <ligand>
        <name>Zn(2+)</name>
        <dbReference type="ChEBI" id="CHEBI:29105"/>
    </ligand>
</feature>
<comment type="caution">
    <text evidence="6">The sequence shown here is derived from an EMBL/GenBank/DDBJ whole genome shotgun (WGS) entry which is preliminary data.</text>
</comment>